<keyword evidence="3" id="KW-1185">Reference proteome</keyword>
<protein>
    <submittedName>
        <fullName evidence="2">Uncharacterized protein</fullName>
    </submittedName>
</protein>
<sequence>MDASPSDSSTLTRNPCSTAGLAHQAAHAWPPSVAAPTLYHHQWRRPRHRPSPQRRRGDNTNSGTLGAPSPAFDFSVPHWSHRRRRGTAAPNSFRSTHCKGGARHMAALASCGARWRRPTRAALALRKGPAAALGPGDGDGPPWLPNGCGAGGVKRRTEGGRRPPTGVAAAPGRRGNSGARRRHPGAAAAPKRRQRCPTRDPTAAVHGAGASP</sequence>
<comment type="caution">
    <text evidence="2">The sequence shown here is derived from an EMBL/GenBank/DDBJ whole genome shotgun (WGS) entry which is preliminary data.</text>
</comment>
<gene>
    <name evidence="2" type="ORF">PVAP13_5KG447507</name>
</gene>
<dbReference type="AlphaFoldDB" id="A0A8T0SL84"/>
<proteinExistence type="predicted"/>
<evidence type="ECO:0000313" key="2">
    <source>
        <dbReference type="EMBL" id="KAG2599311.1"/>
    </source>
</evidence>
<dbReference type="Proteomes" id="UP000823388">
    <property type="component" value="Chromosome 5K"/>
</dbReference>
<feature type="region of interest" description="Disordered" evidence="1">
    <location>
        <begin position="132"/>
        <end position="212"/>
    </location>
</feature>
<reference evidence="2" key="1">
    <citation type="submission" date="2020-05" db="EMBL/GenBank/DDBJ databases">
        <title>WGS assembly of Panicum virgatum.</title>
        <authorList>
            <person name="Lovell J.T."/>
            <person name="Jenkins J."/>
            <person name="Shu S."/>
            <person name="Juenger T.E."/>
            <person name="Schmutz J."/>
        </authorList>
    </citation>
    <scope>NUCLEOTIDE SEQUENCE</scope>
    <source>
        <strain evidence="2">AP13</strain>
    </source>
</reference>
<evidence type="ECO:0000256" key="1">
    <source>
        <dbReference type="SAM" id="MobiDB-lite"/>
    </source>
</evidence>
<feature type="compositionally biased region" description="Basic residues" evidence="1">
    <location>
        <begin position="41"/>
        <end position="54"/>
    </location>
</feature>
<organism evidence="2 3">
    <name type="scientific">Panicum virgatum</name>
    <name type="common">Blackwell switchgrass</name>
    <dbReference type="NCBI Taxonomy" id="38727"/>
    <lineage>
        <taxon>Eukaryota</taxon>
        <taxon>Viridiplantae</taxon>
        <taxon>Streptophyta</taxon>
        <taxon>Embryophyta</taxon>
        <taxon>Tracheophyta</taxon>
        <taxon>Spermatophyta</taxon>
        <taxon>Magnoliopsida</taxon>
        <taxon>Liliopsida</taxon>
        <taxon>Poales</taxon>
        <taxon>Poaceae</taxon>
        <taxon>PACMAD clade</taxon>
        <taxon>Panicoideae</taxon>
        <taxon>Panicodae</taxon>
        <taxon>Paniceae</taxon>
        <taxon>Panicinae</taxon>
        <taxon>Panicum</taxon>
        <taxon>Panicum sect. Hiantes</taxon>
    </lineage>
</organism>
<feature type="region of interest" description="Disordered" evidence="1">
    <location>
        <begin position="1"/>
        <end position="96"/>
    </location>
</feature>
<name>A0A8T0SL84_PANVG</name>
<feature type="compositionally biased region" description="Polar residues" evidence="1">
    <location>
        <begin position="1"/>
        <end position="17"/>
    </location>
</feature>
<dbReference type="EMBL" id="CM029045">
    <property type="protein sequence ID" value="KAG2599311.1"/>
    <property type="molecule type" value="Genomic_DNA"/>
</dbReference>
<evidence type="ECO:0000313" key="3">
    <source>
        <dbReference type="Proteomes" id="UP000823388"/>
    </source>
</evidence>
<feature type="compositionally biased region" description="Basic residues" evidence="1">
    <location>
        <begin position="179"/>
        <end position="196"/>
    </location>
</feature>
<accession>A0A8T0SL84</accession>